<evidence type="ECO:0000313" key="4">
    <source>
        <dbReference type="Proteomes" id="UP000680670"/>
    </source>
</evidence>
<evidence type="ECO:0000313" key="2">
    <source>
        <dbReference type="EMBL" id="RST58137.1"/>
    </source>
</evidence>
<protein>
    <recommendedName>
        <fullName evidence="5">Oxalate:formate antiporter</fullName>
    </recommendedName>
</protein>
<gene>
    <name evidence="2" type="ORF">D5F11_018710</name>
    <name evidence="1" type="ORF">J6TS1_45490</name>
</gene>
<accession>A0A429X417</accession>
<evidence type="ECO:0000313" key="3">
    <source>
        <dbReference type="Proteomes" id="UP000287296"/>
    </source>
</evidence>
<comment type="caution">
    <text evidence="2">The sequence shown here is derived from an EMBL/GenBank/DDBJ whole genome shotgun (WGS) entry which is preliminary data.</text>
</comment>
<evidence type="ECO:0008006" key="5">
    <source>
        <dbReference type="Google" id="ProtNLM"/>
    </source>
</evidence>
<dbReference type="AlphaFoldDB" id="A0A429X417"/>
<dbReference type="Proteomes" id="UP000287296">
    <property type="component" value="Unassembled WGS sequence"/>
</dbReference>
<proteinExistence type="predicted"/>
<sequence>MKNQAAEGNIIYIHMNHTARYILSSGIQFSDFMKGIPVKPSNLLLLKHQFEDGYYNMHTRLNFITSENVEQLLEDDVFRYEEFCWVDFSDEEELNELTGQELAEFLYLSHIKSPLRPPFYRMLGNQFFYLAEGDGIFNKTYYKKWEHFFAMIGVVISNRMSPGRERTLFGRRKYRPVPFIPADIIQILGGQMKEGIVFSFDKVTGDRLKMEVPIWIVGDFIDRDEMYEEYLQLSRHAPNARLVLDRKAGEWQALLE</sequence>
<dbReference type="EMBL" id="BORJ01000016">
    <property type="protein sequence ID" value="GIN98679.1"/>
    <property type="molecule type" value="Genomic_DNA"/>
</dbReference>
<dbReference type="RefSeq" id="WP_120119277.1">
    <property type="nucleotide sequence ID" value="NZ_BORI01000023.1"/>
</dbReference>
<evidence type="ECO:0000313" key="1">
    <source>
        <dbReference type="EMBL" id="GIN98679.1"/>
    </source>
</evidence>
<reference evidence="2 3" key="1">
    <citation type="submission" date="2018-12" db="EMBL/GenBank/DDBJ databases">
        <authorList>
            <person name="Sun L."/>
            <person name="Chen Z."/>
        </authorList>
    </citation>
    <scope>NUCLEOTIDE SEQUENCE [LARGE SCALE GENOMIC DNA]</scope>
    <source>
        <strain evidence="2 3">LMG 29736</strain>
    </source>
</reference>
<dbReference type="Proteomes" id="UP000680670">
    <property type="component" value="Unassembled WGS sequence"/>
</dbReference>
<reference evidence="1 4" key="2">
    <citation type="submission" date="2021-03" db="EMBL/GenBank/DDBJ databases">
        <title>Antimicrobial resistance genes in bacteria isolated from Japanese honey, and their potential for conferring macrolide and lincosamide resistance in the American foulbrood pathogen Paenibacillus larvae.</title>
        <authorList>
            <person name="Okamoto M."/>
            <person name="Kumagai M."/>
            <person name="Kanamori H."/>
            <person name="Takamatsu D."/>
        </authorList>
    </citation>
    <scope>NUCLEOTIDE SEQUENCE [LARGE SCALE GENOMIC DNA]</scope>
    <source>
        <strain evidence="1 4">J6TS1</strain>
    </source>
</reference>
<keyword evidence="4" id="KW-1185">Reference proteome</keyword>
<dbReference type="EMBL" id="QYTW02000023">
    <property type="protein sequence ID" value="RST58137.1"/>
    <property type="molecule type" value="Genomic_DNA"/>
</dbReference>
<organism evidence="2 3">
    <name type="scientific">Siminovitchia terrae</name>
    <name type="common">Bacillus terrae</name>
    <dbReference type="NCBI Taxonomy" id="1914933"/>
    <lineage>
        <taxon>Bacteria</taxon>
        <taxon>Bacillati</taxon>
        <taxon>Bacillota</taxon>
        <taxon>Bacilli</taxon>
        <taxon>Bacillales</taxon>
        <taxon>Bacillaceae</taxon>
        <taxon>Siminovitchia</taxon>
    </lineage>
</organism>
<dbReference type="OrthoDB" id="8704087at2"/>
<name>A0A429X417_SIMTE</name>